<proteinExistence type="predicted"/>
<keyword evidence="3" id="KW-1185">Reference proteome</keyword>
<reference evidence="2" key="1">
    <citation type="submission" date="2021-02" db="EMBL/GenBank/DDBJ databases">
        <authorList>
            <person name="Dougan E. K."/>
            <person name="Rhodes N."/>
            <person name="Thang M."/>
            <person name="Chan C."/>
        </authorList>
    </citation>
    <scope>NUCLEOTIDE SEQUENCE</scope>
</reference>
<dbReference type="Proteomes" id="UP000649617">
    <property type="component" value="Unassembled WGS sequence"/>
</dbReference>
<accession>A0A812WQ38</accession>
<evidence type="ECO:0000313" key="2">
    <source>
        <dbReference type="EMBL" id="CAE7682874.1"/>
    </source>
</evidence>
<comment type="caution">
    <text evidence="2">The sequence shown here is derived from an EMBL/GenBank/DDBJ whole genome shotgun (WGS) entry which is preliminary data.</text>
</comment>
<gene>
    <name evidence="2" type="ORF">SPIL2461_LOCUS19045</name>
</gene>
<feature type="non-terminal residue" evidence="2">
    <location>
        <position position="178"/>
    </location>
</feature>
<dbReference type="EMBL" id="CAJNIZ010044247">
    <property type="protein sequence ID" value="CAE7682874.1"/>
    <property type="molecule type" value="Genomic_DNA"/>
</dbReference>
<evidence type="ECO:0000313" key="3">
    <source>
        <dbReference type="Proteomes" id="UP000649617"/>
    </source>
</evidence>
<name>A0A812WQ38_SYMPI</name>
<feature type="region of interest" description="Disordered" evidence="1">
    <location>
        <begin position="1"/>
        <end position="29"/>
    </location>
</feature>
<feature type="compositionally biased region" description="Basic residues" evidence="1">
    <location>
        <begin position="1"/>
        <end position="11"/>
    </location>
</feature>
<evidence type="ECO:0000256" key="1">
    <source>
        <dbReference type="SAM" id="MobiDB-lite"/>
    </source>
</evidence>
<organism evidence="2 3">
    <name type="scientific">Symbiodinium pilosum</name>
    <name type="common">Dinoflagellate</name>
    <dbReference type="NCBI Taxonomy" id="2952"/>
    <lineage>
        <taxon>Eukaryota</taxon>
        <taxon>Sar</taxon>
        <taxon>Alveolata</taxon>
        <taxon>Dinophyceae</taxon>
        <taxon>Suessiales</taxon>
        <taxon>Symbiodiniaceae</taxon>
        <taxon>Symbiodinium</taxon>
    </lineage>
</organism>
<sequence>MKRPAAAKRVLKGPAAKRPAAAAKRPAAAKVAKRPAKKLAVDPVFLSEWGGEDTEAPTAVREGTVWLESLPTDASLFASLAAKEELTRVHEQPEGFVTEWNEASDTAWGRIRRWEVAMIPEDRSGSIVYEDAIARTVDHKVLVSCFAVQESVDAAVASCWQRVVGVARFDGVTVGVLQ</sequence>
<dbReference type="AlphaFoldDB" id="A0A812WQ38"/>
<feature type="compositionally biased region" description="Low complexity" evidence="1">
    <location>
        <begin position="14"/>
        <end position="29"/>
    </location>
</feature>
<dbReference type="OrthoDB" id="409640at2759"/>
<protein>
    <submittedName>
        <fullName evidence="2">Uncharacterized protein</fullName>
    </submittedName>
</protein>